<dbReference type="EMBL" id="AQQX01000002">
    <property type="protein sequence ID" value="KGM49551.1"/>
    <property type="molecule type" value="Genomic_DNA"/>
</dbReference>
<dbReference type="Proteomes" id="UP000030004">
    <property type="component" value="Unassembled WGS sequence"/>
</dbReference>
<dbReference type="InterPro" id="IPR025232">
    <property type="entry name" value="DUF4174"/>
</dbReference>
<evidence type="ECO:0000313" key="5">
    <source>
        <dbReference type="EMBL" id="KGM49551.1"/>
    </source>
</evidence>
<feature type="signal peptide" evidence="3">
    <location>
        <begin position="1"/>
        <end position="23"/>
    </location>
</feature>
<organism evidence="5 6">
    <name type="scientific">Pseudooceanicola atlanticus</name>
    <dbReference type="NCBI Taxonomy" id="1461694"/>
    <lineage>
        <taxon>Bacteria</taxon>
        <taxon>Pseudomonadati</taxon>
        <taxon>Pseudomonadota</taxon>
        <taxon>Alphaproteobacteria</taxon>
        <taxon>Rhodobacterales</taxon>
        <taxon>Paracoccaceae</taxon>
        <taxon>Pseudooceanicola</taxon>
    </lineage>
</organism>
<feature type="chain" id="PRO_5001968914" description="DUF4174 domain-containing protein" evidence="3">
    <location>
        <begin position="24"/>
        <end position="164"/>
    </location>
</feature>
<sequence>MTKALALLAILAATPLAAQEATAAPGDETGSGAEATDGIFPEERPDTLDGLKWEKRVLVVFADSPNDPSFRRQMTALRERPLPLLDRDVVVFTDTEPDGDSGLRRTFRPRGFMLVLVGKDGQIKLRKPFPWDVRELSNSIDKTPLRQQEIRDAQGERSQGVVPE</sequence>
<evidence type="ECO:0000256" key="1">
    <source>
        <dbReference type="ARBA" id="ARBA00022729"/>
    </source>
</evidence>
<gene>
    <name evidence="5" type="ORF">ATO9_05890</name>
</gene>
<feature type="region of interest" description="Disordered" evidence="2">
    <location>
        <begin position="20"/>
        <end position="45"/>
    </location>
</feature>
<comment type="caution">
    <text evidence="5">The sequence shown here is derived from an EMBL/GenBank/DDBJ whole genome shotgun (WGS) entry which is preliminary data.</text>
</comment>
<protein>
    <recommendedName>
        <fullName evidence="4">DUF4174 domain-containing protein</fullName>
    </recommendedName>
</protein>
<keyword evidence="1 3" id="KW-0732">Signal</keyword>
<name>A0A0A0EEZ3_9RHOB</name>
<accession>A0A0A0EEZ3</accession>
<evidence type="ECO:0000259" key="4">
    <source>
        <dbReference type="Pfam" id="PF13778"/>
    </source>
</evidence>
<reference evidence="5 6" key="1">
    <citation type="journal article" date="2015" name="Antonie Van Leeuwenhoek">
        <title>Pseudooceanicola atlanticus gen. nov. sp. nov., isolated from surface seawater of the Atlantic Ocean and reclassification of Oceanicola batsensis, Oceanicola marinus, Oceanicola nitratireducens, Oceanicola nanhaiensis, Oceanicola antarcticus and Oceanicola flagellatus, as Pseudooceanicola batsensis comb. nov., Pseudooceanicola marinus comb. nov., Pseudooceanicola nitratireducens comb. nov., Pseudooceanicola nanhaiensis comb. nov., Pseudooceanicola antarcticus comb. nov., and Pseudooceanicola flagellatus comb. nov.</title>
        <authorList>
            <person name="Lai Q."/>
            <person name="Li G."/>
            <person name="Liu X."/>
            <person name="Du Y."/>
            <person name="Sun F."/>
            <person name="Shao Z."/>
        </authorList>
    </citation>
    <scope>NUCLEOTIDE SEQUENCE [LARGE SCALE GENOMIC DNA]</scope>
    <source>
        <strain evidence="5 6">22II-s11g</strain>
    </source>
</reference>
<dbReference type="STRING" id="1461694.ATO9_05890"/>
<feature type="domain" description="DUF4174" evidence="4">
    <location>
        <begin position="48"/>
        <end position="149"/>
    </location>
</feature>
<evidence type="ECO:0000313" key="6">
    <source>
        <dbReference type="Proteomes" id="UP000030004"/>
    </source>
</evidence>
<proteinExistence type="predicted"/>
<dbReference type="AlphaFoldDB" id="A0A0A0EEZ3"/>
<evidence type="ECO:0000256" key="3">
    <source>
        <dbReference type="SAM" id="SignalP"/>
    </source>
</evidence>
<dbReference type="eggNOG" id="ENOG5032S56">
    <property type="taxonomic scope" value="Bacteria"/>
</dbReference>
<evidence type="ECO:0000256" key="2">
    <source>
        <dbReference type="SAM" id="MobiDB-lite"/>
    </source>
</evidence>
<feature type="region of interest" description="Disordered" evidence="2">
    <location>
        <begin position="143"/>
        <end position="164"/>
    </location>
</feature>
<dbReference type="Pfam" id="PF13778">
    <property type="entry name" value="DUF4174"/>
    <property type="match status" value="1"/>
</dbReference>
<keyword evidence="6" id="KW-1185">Reference proteome</keyword>